<gene>
    <name evidence="3" type="ORF">QH73_0012920</name>
</gene>
<dbReference type="Gene3D" id="2.160.20.10">
    <property type="entry name" value="Single-stranded right-handed beta-helix, Pectin lyase-like"/>
    <property type="match status" value="2"/>
</dbReference>
<accession>A0A9X5I5J6</accession>
<feature type="compositionally biased region" description="Polar residues" evidence="1">
    <location>
        <begin position="718"/>
        <end position="733"/>
    </location>
</feature>
<dbReference type="AlphaFoldDB" id="A0A9X5I5J6"/>
<evidence type="ECO:0000313" key="4">
    <source>
        <dbReference type="Proteomes" id="UP000031532"/>
    </source>
</evidence>
<dbReference type="SUPFAM" id="SSF51126">
    <property type="entry name" value="Pectin lyase-like"/>
    <property type="match status" value="3"/>
</dbReference>
<dbReference type="InterPro" id="IPR012334">
    <property type="entry name" value="Pectin_lyas_fold"/>
</dbReference>
<dbReference type="SMART" id="SM00912">
    <property type="entry name" value="Haemagg_act"/>
    <property type="match status" value="1"/>
</dbReference>
<feature type="region of interest" description="Disordered" evidence="1">
    <location>
        <begin position="711"/>
        <end position="733"/>
    </location>
</feature>
<feature type="domain" description="Filamentous haemagglutinin FhaB/tRNA nuclease CdiA-like TPS" evidence="2">
    <location>
        <begin position="41"/>
        <end position="150"/>
    </location>
</feature>
<reference evidence="3 4" key="1">
    <citation type="journal article" date="2015" name="Genome Announc.">
        <title>Draft Genome Sequence of the Terrestrial Cyanobacterium Scytonema millei VB511283, Isolated from Eastern India.</title>
        <authorList>
            <person name="Sen D."/>
            <person name="Chandrababunaidu M.M."/>
            <person name="Singh D."/>
            <person name="Sanghi N."/>
            <person name="Ghorai A."/>
            <person name="Mishra G.P."/>
            <person name="Madduluri M."/>
            <person name="Adhikary S.P."/>
            <person name="Tripathy S."/>
        </authorList>
    </citation>
    <scope>NUCLEOTIDE SEQUENCE [LARGE SCALE GENOMIC DNA]</scope>
    <source>
        <strain evidence="3 4">VB511283</strain>
    </source>
</reference>
<dbReference type="RefSeq" id="WP_039713452.1">
    <property type="nucleotide sequence ID" value="NZ_JTJC03000003.1"/>
</dbReference>
<comment type="caution">
    <text evidence="3">The sequence shown here is derived from an EMBL/GenBank/DDBJ whole genome shotgun (WGS) entry which is preliminary data.</text>
</comment>
<dbReference type="Pfam" id="PF05860">
    <property type="entry name" value="TPS"/>
    <property type="match status" value="1"/>
</dbReference>
<dbReference type="OrthoDB" id="475384at2"/>
<name>A0A9X5I5J6_9CYAN</name>
<dbReference type="NCBIfam" id="TIGR01901">
    <property type="entry name" value="adhes_NPXG"/>
    <property type="match status" value="1"/>
</dbReference>
<dbReference type="InterPro" id="IPR011050">
    <property type="entry name" value="Pectin_lyase_fold/virulence"/>
</dbReference>
<evidence type="ECO:0000313" key="3">
    <source>
        <dbReference type="EMBL" id="NHC35552.1"/>
    </source>
</evidence>
<organism evidence="3 4">
    <name type="scientific">Scytonema millei VB511283</name>
    <dbReference type="NCBI Taxonomy" id="1245923"/>
    <lineage>
        <taxon>Bacteria</taxon>
        <taxon>Bacillati</taxon>
        <taxon>Cyanobacteriota</taxon>
        <taxon>Cyanophyceae</taxon>
        <taxon>Nostocales</taxon>
        <taxon>Scytonemataceae</taxon>
        <taxon>Scytonema</taxon>
    </lineage>
</organism>
<dbReference type="InterPro" id="IPR008638">
    <property type="entry name" value="FhaB/CdiA-like_TPS"/>
</dbReference>
<dbReference type="Proteomes" id="UP000031532">
    <property type="component" value="Unassembled WGS sequence"/>
</dbReference>
<protein>
    <submittedName>
        <fullName evidence="3">Filamentous hemagglutinin N-terminal domain-containing protein</fullName>
    </submittedName>
</protein>
<keyword evidence="4" id="KW-1185">Reference proteome</keyword>
<evidence type="ECO:0000259" key="2">
    <source>
        <dbReference type="SMART" id="SM00912"/>
    </source>
</evidence>
<sequence length="782" mass="80336">MAQSRSSWGWQLRLACCVAVSGAIATEDRISAQVVPDNTLGAESSAVNQTTPLTSQIEGGAARGKNLFHSFEQFSVPANGEVRFNNDLNIENIITRVTGSTASNIDGAIAANGSANLLLINPNGIIFGTNASLNIGGSFLASTARSIIFSDGTQFDANHSQTTPLLTVNTPIGLQFGSNSGAIVNRSQASLNGAVNYFGFPAGLQVVTGKTLALVGGSILQEGGNMTAAEGRIELGSVFDNSLVNLNPTEKGWKLGYEQVQNFQNIELNSSANIPYLDVSGESNGDLHLQGKVIQINNYGLTSINRQEVQPGNLTINASDNIELVGVNTVISTLAFGAGNGGNITFNTRNLIVREGAQVFTSTFATGAGGKLTVNASESVQIIGSFPLAIDNFEAFSSLSSATAAAGNAGDLTINTAKLIVRDGAKISTASEGSVFDLTLNQFVPATGKGGNLTINASESVELTGTTKNGSPSTLTAIAQGDATAGNLRINTKSLTIGNEAEISVSSFGTGNAGNLEVTANSIRVEDGGKLTATSKFSSDGGNINLQNLDLLTLRNNGEISTSAEGAGDGGNINIDTDNLVLAEGSNITARAVDGRGGNISITTQGLFVSPDSTIDASSDRGINGIVEIRRPDIDPSAELIILPADVVDVSGLVAQGCSVGSVASGESSFAIAGRGGLPPTPAQATRSESILADLGITEKSKVRSQKLALEQGEGSKTIPNSEFQIPNSQSPAEISNKVNPAPLVEATGWVVGSNGEVVLTAAVITDTLNIPWFRPNSCNGT</sequence>
<evidence type="ECO:0000256" key="1">
    <source>
        <dbReference type="SAM" id="MobiDB-lite"/>
    </source>
</evidence>
<dbReference type="EMBL" id="JTJC03000003">
    <property type="protein sequence ID" value="NHC35552.1"/>
    <property type="molecule type" value="Genomic_DNA"/>
</dbReference>
<proteinExistence type="predicted"/>